<feature type="domain" description="TonB-dependent receptor plug" evidence="13">
    <location>
        <begin position="209"/>
        <end position="286"/>
    </location>
</feature>
<dbReference type="Pfam" id="PF13715">
    <property type="entry name" value="CarbopepD_reg_2"/>
    <property type="match status" value="1"/>
</dbReference>
<comment type="subcellular location">
    <subcellularLocation>
        <location evidence="1 10">Cell outer membrane</location>
        <topology evidence="1 10">Multi-pass membrane protein</topology>
    </subcellularLocation>
</comment>
<dbReference type="EMBL" id="QRJS01000009">
    <property type="protein sequence ID" value="RHH47192.1"/>
    <property type="molecule type" value="Genomic_DNA"/>
</dbReference>
<evidence type="ECO:0000256" key="4">
    <source>
        <dbReference type="ARBA" id="ARBA00022692"/>
    </source>
</evidence>
<dbReference type="Pfam" id="PF07715">
    <property type="entry name" value="Plug"/>
    <property type="match status" value="1"/>
</dbReference>
<comment type="similarity">
    <text evidence="10 11">Belongs to the TonB-dependent receptor family.</text>
</comment>
<evidence type="ECO:0000313" key="14">
    <source>
        <dbReference type="EMBL" id="RGK58408.1"/>
    </source>
</evidence>
<evidence type="ECO:0000256" key="7">
    <source>
        <dbReference type="ARBA" id="ARBA00023136"/>
    </source>
</evidence>
<dbReference type="GO" id="GO:0015344">
    <property type="term" value="F:siderophore uptake transmembrane transporter activity"/>
    <property type="evidence" value="ECO:0007669"/>
    <property type="project" value="TreeGrafter"/>
</dbReference>
<accession>A0A3E4N7Q2</accession>
<dbReference type="InterPro" id="IPR039426">
    <property type="entry name" value="TonB-dep_rcpt-like"/>
</dbReference>
<evidence type="ECO:0000256" key="6">
    <source>
        <dbReference type="ARBA" id="ARBA00023077"/>
    </source>
</evidence>
<keyword evidence="4 10" id="KW-0812">Transmembrane</keyword>
<sequence length="867" mass="99462">MMSTLWTVAAVCLCLGGHPCSETSELKKAIVRMQDLYHVNFVYDSSLEMIRLSGILSSGKSLKENLQTVFSGTGIKWEIKGSYVLLFKSSQYTFSGHVCQDNGESLLNVTVYDQNMHIGTLTDEHGFFSLTLPEGKHTLRFSYVGYEEVVKELDLRSDYSGTIYLKESSTALEGVVVTADLNTSLFTTQTGKISLTSEQLNTEFSLFSSPDLVKAIQQLPGVSAGTELLSGLYVHGGKNDENLFLLDGMPLYQVNHFGGLFSAFNTDIVKNVDFYKSGFPARYGGRLSSVTDVRMKEGDLKEFHGMVSLGLLDGRLRFEGPVIKEKTSFVFGMRRSWLDVLSAPALRIANRFFPEEDINARYAFHDINAKITHRFSNESRLSFSVYSGRDLFKMKDKQLFPSGNLLHQEKEQTTDEYHIRWGNLSAALSWNNQFNHKLTGNFSLVYARNLSKYDFRSDDSFYKGEDDKEYSVDRMQRDSYSTIDDVGFRMDFHYLPTASHHVRFGSDYLYHIYCPQHTLSQDIRGTEEMTDTLLSSVESHYKGNEFSFYAEDDMRLTRKLRINLGGRYTMYQVSGAVYHSLEPRISASYRLFSRTTLKVSYTEMSQFAHQLSNSYLNLPTDCWVPSTSRIRPMHSRQVAGGVYMELPWRLRLEVESYFRTTSRMLEYEAGGSLTLPAGNWEQVVRVGDGKSYGLETSLVYHDEQNLFQAGYTLSWSKQKFDDFYSGWYPSKFDNRHKLNFVYRRKFSHRMDVYAAWTYRSGDHATVPTQYVENPCLPGTSQLSDLEPMYGKPNNITLPAYHRLDVGINFRRTTKRGFERIWNVSIYNAYCRMNPFYTKIERQVDGSFRGKAIGLFPIIPSFSYTLNF</sequence>
<dbReference type="Proteomes" id="UP000260862">
    <property type="component" value="Unassembled WGS sequence"/>
</dbReference>
<keyword evidence="3 10" id="KW-1134">Transmembrane beta strand</keyword>
<dbReference type="EMBL" id="QSQT01000001">
    <property type="protein sequence ID" value="RGK58408.1"/>
    <property type="molecule type" value="Genomic_DNA"/>
</dbReference>
<dbReference type="GO" id="GO:0009279">
    <property type="term" value="C:cell outer membrane"/>
    <property type="evidence" value="ECO:0007669"/>
    <property type="project" value="UniProtKB-SubCell"/>
</dbReference>
<reference evidence="18 19" key="1">
    <citation type="submission" date="2018-08" db="EMBL/GenBank/DDBJ databases">
        <title>A genome reference for cultivated species of the human gut microbiota.</title>
        <authorList>
            <person name="Zou Y."/>
            <person name="Xue W."/>
            <person name="Luo G."/>
        </authorList>
    </citation>
    <scope>NUCLEOTIDE SEQUENCE [LARGE SCALE GENOMIC DNA]</scope>
    <source>
        <strain evidence="15 21">AF24-16AC</strain>
        <strain evidence="17 20">AM17-44</strain>
        <strain evidence="16 19">AM31-10</strain>
        <strain evidence="14 18">TF10-3AC</strain>
    </source>
</reference>
<dbReference type="InterPro" id="IPR008969">
    <property type="entry name" value="CarboxyPept-like_regulatory"/>
</dbReference>
<evidence type="ECO:0000313" key="20">
    <source>
        <dbReference type="Proteomes" id="UP000284998"/>
    </source>
</evidence>
<evidence type="ECO:0000313" key="18">
    <source>
        <dbReference type="Proteomes" id="UP000260862"/>
    </source>
</evidence>
<dbReference type="AlphaFoldDB" id="A0A3E4N7Q2"/>
<dbReference type="Proteomes" id="UP000284998">
    <property type="component" value="Unassembled WGS sequence"/>
</dbReference>
<dbReference type="Gene3D" id="2.40.170.20">
    <property type="entry name" value="TonB-dependent receptor, beta-barrel domain"/>
    <property type="match status" value="1"/>
</dbReference>
<comment type="caution">
    <text evidence="14">The sequence shown here is derived from an EMBL/GenBank/DDBJ whole genome shotgun (WGS) entry which is preliminary data.</text>
</comment>
<evidence type="ECO:0000313" key="15">
    <source>
        <dbReference type="EMBL" id="RGS09922.1"/>
    </source>
</evidence>
<dbReference type="InterPro" id="IPR012910">
    <property type="entry name" value="Plug_dom"/>
</dbReference>
<evidence type="ECO:0000259" key="13">
    <source>
        <dbReference type="Pfam" id="PF07715"/>
    </source>
</evidence>
<dbReference type="PROSITE" id="PS52016">
    <property type="entry name" value="TONB_DEPENDENT_REC_3"/>
    <property type="match status" value="1"/>
</dbReference>
<evidence type="ECO:0000313" key="16">
    <source>
        <dbReference type="EMBL" id="RHD54236.1"/>
    </source>
</evidence>
<dbReference type="Proteomes" id="UP000284361">
    <property type="component" value="Unassembled WGS sequence"/>
</dbReference>
<evidence type="ECO:0000256" key="8">
    <source>
        <dbReference type="ARBA" id="ARBA00023170"/>
    </source>
</evidence>
<dbReference type="Pfam" id="PF00593">
    <property type="entry name" value="TonB_dep_Rec_b-barrel"/>
    <property type="match status" value="1"/>
</dbReference>
<dbReference type="Gene3D" id="2.170.130.10">
    <property type="entry name" value="TonB-dependent receptor, plug domain"/>
    <property type="match status" value="1"/>
</dbReference>
<evidence type="ECO:0000313" key="19">
    <source>
        <dbReference type="Proteomes" id="UP000284361"/>
    </source>
</evidence>
<keyword evidence="18" id="KW-1185">Reference proteome</keyword>
<dbReference type="GO" id="GO:0044718">
    <property type="term" value="P:siderophore transmembrane transport"/>
    <property type="evidence" value="ECO:0007669"/>
    <property type="project" value="TreeGrafter"/>
</dbReference>
<keyword evidence="5" id="KW-0732">Signal</keyword>
<evidence type="ECO:0000256" key="3">
    <source>
        <dbReference type="ARBA" id="ARBA00022452"/>
    </source>
</evidence>
<protein>
    <submittedName>
        <fullName evidence="14">TonB-dependent receptor</fullName>
    </submittedName>
</protein>
<evidence type="ECO:0000256" key="11">
    <source>
        <dbReference type="RuleBase" id="RU003357"/>
    </source>
</evidence>
<keyword evidence="2 10" id="KW-0813">Transport</keyword>
<evidence type="ECO:0000256" key="1">
    <source>
        <dbReference type="ARBA" id="ARBA00004571"/>
    </source>
</evidence>
<name>A0A3E4N7Q2_9BACT</name>
<keyword evidence="6 11" id="KW-0798">TonB box</keyword>
<evidence type="ECO:0000313" key="21">
    <source>
        <dbReference type="Proteomes" id="UP000285750"/>
    </source>
</evidence>
<dbReference type="PANTHER" id="PTHR30069:SF29">
    <property type="entry name" value="HEMOGLOBIN AND HEMOGLOBIN-HAPTOGLOBIN-BINDING PROTEIN 1-RELATED"/>
    <property type="match status" value="1"/>
</dbReference>
<gene>
    <name evidence="17" type="ORF">DW204_05515</name>
    <name evidence="16" type="ORF">DW789_08665</name>
    <name evidence="15" type="ORF">DWY14_02135</name>
    <name evidence="14" type="ORF">DXD04_00450</name>
</gene>
<keyword evidence="7 10" id="KW-0472">Membrane</keyword>
<evidence type="ECO:0000256" key="2">
    <source>
        <dbReference type="ARBA" id="ARBA00022448"/>
    </source>
</evidence>
<dbReference type="InterPro" id="IPR036942">
    <property type="entry name" value="Beta-barrel_TonB_sf"/>
</dbReference>
<evidence type="ECO:0000256" key="9">
    <source>
        <dbReference type="ARBA" id="ARBA00023237"/>
    </source>
</evidence>
<evidence type="ECO:0000256" key="10">
    <source>
        <dbReference type="PROSITE-ProRule" id="PRU01360"/>
    </source>
</evidence>
<dbReference type="Proteomes" id="UP000285750">
    <property type="component" value="Unassembled WGS sequence"/>
</dbReference>
<dbReference type="RefSeq" id="WP_117670013.1">
    <property type="nucleotide sequence ID" value="NZ_CATWOP010000004.1"/>
</dbReference>
<dbReference type="SUPFAM" id="SSF49464">
    <property type="entry name" value="Carboxypeptidase regulatory domain-like"/>
    <property type="match status" value="1"/>
</dbReference>
<proteinExistence type="inferred from homology"/>
<organism evidence="14 18">
    <name type="scientific">Phocaeicola plebeius</name>
    <dbReference type="NCBI Taxonomy" id="310297"/>
    <lineage>
        <taxon>Bacteria</taxon>
        <taxon>Pseudomonadati</taxon>
        <taxon>Bacteroidota</taxon>
        <taxon>Bacteroidia</taxon>
        <taxon>Bacteroidales</taxon>
        <taxon>Bacteroidaceae</taxon>
        <taxon>Phocaeicola</taxon>
    </lineage>
</organism>
<evidence type="ECO:0000256" key="5">
    <source>
        <dbReference type="ARBA" id="ARBA00022729"/>
    </source>
</evidence>
<dbReference type="InterPro" id="IPR037066">
    <property type="entry name" value="Plug_dom_sf"/>
</dbReference>
<feature type="domain" description="TonB-dependent receptor-like beta-barrel" evidence="12">
    <location>
        <begin position="404"/>
        <end position="827"/>
    </location>
</feature>
<keyword evidence="8 14" id="KW-0675">Receptor</keyword>
<evidence type="ECO:0000259" key="12">
    <source>
        <dbReference type="Pfam" id="PF00593"/>
    </source>
</evidence>
<evidence type="ECO:0000313" key="17">
    <source>
        <dbReference type="EMBL" id="RHH47192.1"/>
    </source>
</evidence>
<dbReference type="EMBL" id="QRUY01000003">
    <property type="protein sequence ID" value="RGS09922.1"/>
    <property type="molecule type" value="Genomic_DNA"/>
</dbReference>
<dbReference type="InterPro" id="IPR000531">
    <property type="entry name" value="Beta-barrel_TonB"/>
</dbReference>
<dbReference type="EMBL" id="QSJG01000015">
    <property type="protein sequence ID" value="RHD54236.1"/>
    <property type="molecule type" value="Genomic_DNA"/>
</dbReference>
<dbReference type="SUPFAM" id="SSF56935">
    <property type="entry name" value="Porins"/>
    <property type="match status" value="1"/>
</dbReference>
<keyword evidence="9 10" id="KW-0998">Cell outer membrane</keyword>
<dbReference type="Gene3D" id="2.60.40.1120">
    <property type="entry name" value="Carboxypeptidase-like, regulatory domain"/>
    <property type="match status" value="1"/>
</dbReference>
<dbReference type="PANTHER" id="PTHR30069">
    <property type="entry name" value="TONB-DEPENDENT OUTER MEMBRANE RECEPTOR"/>
    <property type="match status" value="1"/>
</dbReference>